<gene>
    <name evidence="1" type="ORF">KTA_03610</name>
</gene>
<evidence type="ECO:0000313" key="1">
    <source>
        <dbReference type="EMBL" id="BBH92162.1"/>
    </source>
</evidence>
<name>A0A455SZ46_9CHLR</name>
<dbReference type="AlphaFoldDB" id="A0A455SZ46"/>
<dbReference type="EMBL" id="AP019377">
    <property type="protein sequence ID" value="BBH92162.1"/>
    <property type="molecule type" value="Genomic_DNA"/>
</dbReference>
<proteinExistence type="predicted"/>
<sequence>MQQITQLLLTSATVQPTPSYEGGKEEAQGTLWQTTQPSGWSRLKRLAALLIIMHPRLLPLMSDHDTRRLIQLLTSRDRGAVLLD</sequence>
<organism evidence="1">
    <name type="scientific">Thermogemmatispora argillosa</name>
    <dbReference type="NCBI Taxonomy" id="2045280"/>
    <lineage>
        <taxon>Bacteria</taxon>
        <taxon>Bacillati</taxon>
        <taxon>Chloroflexota</taxon>
        <taxon>Ktedonobacteria</taxon>
        <taxon>Thermogemmatisporales</taxon>
        <taxon>Thermogemmatisporaceae</taxon>
        <taxon>Thermogemmatispora</taxon>
    </lineage>
</organism>
<reference evidence="1" key="1">
    <citation type="submission" date="2018-12" db="EMBL/GenBank/DDBJ databases">
        <title>Novel natural products biosynthetic potential of the class Ktedonobacteria.</title>
        <authorList>
            <person name="Zheng Y."/>
            <person name="Saitou A."/>
            <person name="Wang C.M."/>
            <person name="Toyoda A."/>
            <person name="Minakuchi Y."/>
            <person name="Sekiguchi Y."/>
            <person name="Ueda K."/>
            <person name="Takano H."/>
            <person name="Sakai Y."/>
            <person name="Yokota A."/>
            <person name="Yabe S."/>
        </authorList>
    </citation>
    <scope>NUCLEOTIDE SEQUENCE</scope>
    <source>
        <strain evidence="1">A3-2</strain>
    </source>
</reference>
<protein>
    <submittedName>
        <fullName evidence="1">Uncharacterized protein</fullName>
    </submittedName>
</protein>
<accession>A0A455SZ46</accession>